<accession>A0A654M310</accession>
<proteinExistence type="predicted"/>
<dbReference type="Proteomes" id="UP000058925">
    <property type="component" value="Chromosome"/>
</dbReference>
<sequence length="79" mass="9242">MTILYNVFQDNMTCKTHFRQVPGLGLTAVVPKEWLNKKVKFEYGEREFETYVMYRGKRSIIRLEQKSLSGGPVTIKLLD</sequence>
<evidence type="ECO:0000313" key="1">
    <source>
        <dbReference type="EMBL" id="ALI37617.1"/>
    </source>
</evidence>
<evidence type="ECO:0000313" key="2">
    <source>
        <dbReference type="Proteomes" id="UP000058925"/>
    </source>
</evidence>
<dbReference type="EMBL" id="CP012850">
    <property type="protein sequence ID" value="ALI37617.1"/>
    <property type="molecule type" value="Genomic_DNA"/>
</dbReference>
<name>A0A654M310_9ARCH</name>
<gene>
    <name evidence="1" type="ORF">NMY3_03434</name>
</gene>
<keyword evidence="2" id="KW-1185">Reference proteome</keyword>
<reference evidence="2" key="1">
    <citation type="submission" date="2015-10" db="EMBL/GenBank/DDBJ databases">
        <title>Niche specialization of a soil ammonia-oxidizing archaeon, Candidatus Nitrosocosmicus oleophilus.</title>
        <authorList>
            <person name="Jung M.-Y."/>
            <person name="Rhee S.-K."/>
        </authorList>
    </citation>
    <scope>NUCLEOTIDE SEQUENCE [LARGE SCALE GENOMIC DNA]</scope>
    <source>
        <strain evidence="2">MY3</strain>
    </source>
</reference>
<organism evidence="1 2">
    <name type="scientific">Candidatus Nitrosocosmicus oleophilus</name>
    <dbReference type="NCBI Taxonomy" id="1353260"/>
    <lineage>
        <taxon>Archaea</taxon>
        <taxon>Nitrososphaerota</taxon>
        <taxon>Nitrososphaeria</taxon>
        <taxon>Nitrososphaerales</taxon>
        <taxon>Nitrososphaeraceae</taxon>
        <taxon>Candidatus Nitrosocosmicus</taxon>
    </lineage>
</organism>
<protein>
    <submittedName>
        <fullName evidence="1">Uncharacterized protein</fullName>
    </submittedName>
</protein>
<dbReference type="AlphaFoldDB" id="A0A654M310"/>
<dbReference type="KEGG" id="taa:NMY3_03434"/>